<keyword evidence="1" id="KW-0175">Coiled coil</keyword>
<proteinExistence type="predicted"/>
<feature type="coiled-coil region" evidence="1">
    <location>
        <begin position="62"/>
        <end position="89"/>
    </location>
</feature>
<gene>
    <name evidence="3" type="ORF">NDU88_010241</name>
</gene>
<dbReference type="Proteomes" id="UP001066276">
    <property type="component" value="Chromosome 6"/>
</dbReference>
<protein>
    <submittedName>
        <fullName evidence="3">Uncharacterized protein</fullName>
    </submittedName>
</protein>
<feature type="region of interest" description="Disordered" evidence="2">
    <location>
        <begin position="1"/>
        <end position="36"/>
    </location>
</feature>
<evidence type="ECO:0000256" key="1">
    <source>
        <dbReference type="SAM" id="Coils"/>
    </source>
</evidence>
<feature type="compositionally biased region" description="Basic and acidic residues" evidence="2">
    <location>
        <begin position="1"/>
        <end position="27"/>
    </location>
</feature>
<evidence type="ECO:0000313" key="3">
    <source>
        <dbReference type="EMBL" id="KAJ1143939.1"/>
    </source>
</evidence>
<organism evidence="3 4">
    <name type="scientific">Pleurodeles waltl</name>
    <name type="common">Iberian ribbed newt</name>
    <dbReference type="NCBI Taxonomy" id="8319"/>
    <lineage>
        <taxon>Eukaryota</taxon>
        <taxon>Metazoa</taxon>
        <taxon>Chordata</taxon>
        <taxon>Craniata</taxon>
        <taxon>Vertebrata</taxon>
        <taxon>Euteleostomi</taxon>
        <taxon>Amphibia</taxon>
        <taxon>Batrachia</taxon>
        <taxon>Caudata</taxon>
        <taxon>Salamandroidea</taxon>
        <taxon>Salamandridae</taxon>
        <taxon>Pleurodelinae</taxon>
        <taxon>Pleurodeles</taxon>
    </lineage>
</organism>
<evidence type="ECO:0000313" key="4">
    <source>
        <dbReference type="Proteomes" id="UP001066276"/>
    </source>
</evidence>
<reference evidence="3" key="1">
    <citation type="journal article" date="2022" name="bioRxiv">
        <title>Sequencing and chromosome-scale assembly of the giantPleurodeles waltlgenome.</title>
        <authorList>
            <person name="Brown T."/>
            <person name="Elewa A."/>
            <person name="Iarovenko S."/>
            <person name="Subramanian E."/>
            <person name="Araus A.J."/>
            <person name="Petzold A."/>
            <person name="Susuki M."/>
            <person name="Suzuki K.-i.T."/>
            <person name="Hayashi T."/>
            <person name="Toyoda A."/>
            <person name="Oliveira C."/>
            <person name="Osipova E."/>
            <person name="Leigh N.D."/>
            <person name="Simon A."/>
            <person name="Yun M.H."/>
        </authorList>
    </citation>
    <scope>NUCLEOTIDE SEQUENCE</scope>
    <source>
        <strain evidence="3">20211129_DDA</strain>
        <tissue evidence="3">Liver</tissue>
    </source>
</reference>
<accession>A0AAV7QTV0</accession>
<comment type="caution">
    <text evidence="3">The sequence shown here is derived from an EMBL/GenBank/DDBJ whole genome shotgun (WGS) entry which is preliminary data.</text>
</comment>
<name>A0AAV7QTV0_PLEWA</name>
<evidence type="ECO:0000256" key="2">
    <source>
        <dbReference type="SAM" id="MobiDB-lite"/>
    </source>
</evidence>
<dbReference type="AlphaFoldDB" id="A0AAV7QTV0"/>
<sequence length="150" mass="17168">MGKSEQKQSKLLFEPRKNPRLLDRAGPEEDVSDLQEETMQSSSIKAMFLDLKQSLAGIDTKLDHLTDHMDRLKDRVDNHDLRLDQLEHRTSDLEDGRNSSVERLLQMEKVLEVVRNKNEDLEACSLWKTQATKPCMIAALGSIPVVFCCM</sequence>
<dbReference type="EMBL" id="JANPWB010000010">
    <property type="protein sequence ID" value="KAJ1143939.1"/>
    <property type="molecule type" value="Genomic_DNA"/>
</dbReference>
<keyword evidence="4" id="KW-1185">Reference proteome</keyword>
<dbReference type="Gene3D" id="1.20.1260.80">
    <property type="match status" value="1"/>
</dbReference>